<keyword evidence="2" id="KW-1185">Reference proteome</keyword>
<proteinExistence type="predicted"/>
<name>A0A4R1NGN5_9GAMM</name>
<accession>A0A4R1NGN5</accession>
<dbReference type="Proteomes" id="UP000294555">
    <property type="component" value="Unassembled WGS sequence"/>
</dbReference>
<reference evidence="1 2" key="1">
    <citation type="submission" date="2019-02" db="EMBL/GenBank/DDBJ databases">
        <title>Investigation of anaerobic lignin degradation for improved lignocellulosic biofuels.</title>
        <authorList>
            <person name="Deangelis K."/>
        </authorList>
    </citation>
    <scope>NUCLEOTIDE SEQUENCE [LARGE SCALE GENOMIC DNA]</scope>
    <source>
        <strain evidence="1 2">159R</strain>
    </source>
</reference>
<dbReference type="EMBL" id="SJOI01000001">
    <property type="protein sequence ID" value="TCL06187.1"/>
    <property type="molecule type" value="Genomic_DNA"/>
</dbReference>
<comment type="caution">
    <text evidence="1">The sequence shown here is derived from an EMBL/GenBank/DDBJ whole genome shotgun (WGS) entry which is preliminary data.</text>
</comment>
<evidence type="ECO:0000313" key="2">
    <source>
        <dbReference type="Proteomes" id="UP000294555"/>
    </source>
</evidence>
<organism evidence="1 2">
    <name type="scientific">Sodalis ligni</name>
    <dbReference type="NCBI Taxonomy" id="2697027"/>
    <lineage>
        <taxon>Bacteria</taxon>
        <taxon>Pseudomonadati</taxon>
        <taxon>Pseudomonadota</taxon>
        <taxon>Gammaproteobacteria</taxon>
        <taxon>Enterobacterales</taxon>
        <taxon>Bruguierivoracaceae</taxon>
        <taxon>Sodalis</taxon>
    </lineage>
</organism>
<protein>
    <submittedName>
        <fullName evidence="1">Uncharacterized protein</fullName>
    </submittedName>
</protein>
<evidence type="ECO:0000313" key="1">
    <source>
        <dbReference type="EMBL" id="TCL06187.1"/>
    </source>
</evidence>
<sequence>MIPWDESLNDYLHVLTNKLDQADSMQLTNFF</sequence>
<dbReference type="AlphaFoldDB" id="A0A4R1NGN5"/>
<gene>
    <name evidence="1" type="ORF">EZJ58_4422</name>
</gene>